<keyword evidence="1" id="KW-0732">Signal</keyword>
<dbReference type="NCBIfam" id="TIGR03519">
    <property type="entry name" value="T9SS_PorP_fam"/>
    <property type="match status" value="1"/>
</dbReference>
<protein>
    <submittedName>
        <fullName evidence="2">Type IX secretion system membrane protein PorP/SprF</fullName>
    </submittedName>
</protein>
<sequence length="345" mass="38324">MKTFLYQRLIVLLLLFAVTGTFAQQRPYYTQYILNNYIINPAVAGIENYTDIKVSHRAQWVGLEGAPITTYLTIHAPLSKSAYDERENPTSFHREGGNPRGQAYWETYQKPEPHHGVGFTILNDKTGPLNRFAAYGSYAYHLSLSSKTNLSFGVSAGITQMSIDNSKVDFGNTTVDPAVNVSSSLNTIKPDISAGLWLYSKNYFVGVSVQQIVPQNLVFSGTAVQVDNGRLIPHMFLQAGMRLYLSDDLTLVPSVMARYINPLPLGVDVNAKLQYQDLLWVGGTFRYQDGFAGMLGVNLSNSINIGYSYDINTSNLRTVSQGSHEILVGFLIGNKYGDWCPKNLF</sequence>
<dbReference type="Pfam" id="PF11751">
    <property type="entry name" value="PorP_SprF"/>
    <property type="match status" value="1"/>
</dbReference>
<dbReference type="InterPro" id="IPR019861">
    <property type="entry name" value="PorP/SprF_Bacteroidetes"/>
</dbReference>
<organism evidence="2 3">
    <name type="scientific">Parasediminibacterium paludis</name>
    <dbReference type="NCBI Taxonomy" id="908966"/>
    <lineage>
        <taxon>Bacteria</taxon>
        <taxon>Pseudomonadati</taxon>
        <taxon>Bacteroidota</taxon>
        <taxon>Chitinophagia</taxon>
        <taxon>Chitinophagales</taxon>
        <taxon>Chitinophagaceae</taxon>
        <taxon>Parasediminibacterium</taxon>
    </lineage>
</organism>
<gene>
    <name evidence="2" type="ORF">ACFOW1_09290</name>
</gene>
<dbReference type="Proteomes" id="UP001595906">
    <property type="component" value="Unassembled WGS sequence"/>
</dbReference>
<name>A0ABV8PXY6_9BACT</name>
<reference evidence="3" key="1">
    <citation type="journal article" date="2019" name="Int. J. Syst. Evol. Microbiol.">
        <title>The Global Catalogue of Microorganisms (GCM) 10K type strain sequencing project: providing services to taxonomists for standard genome sequencing and annotation.</title>
        <authorList>
            <consortium name="The Broad Institute Genomics Platform"/>
            <consortium name="The Broad Institute Genome Sequencing Center for Infectious Disease"/>
            <person name="Wu L."/>
            <person name="Ma J."/>
        </authorList>
    </citation>
    <scope>NUCLEOTIDE SEQUENCE [LARGE SCALE GENOMIC DNA]</scope>
    <source>
        <strain evidence="3">CECT 8010</strain>
    </source>
</reference>
<keyword evidence="3" id="KW-1185">Reference proteome</keyword>
<dbReference type="EMBL" id="JBHSDC010000018">
    <property type="protein sequence ID" value="MFC4232085.1"/>
    <property type="molecule type" value="Genomic_DNA"/>
</dbReference>
<proteinExistence type="predicted"/>
<evidence type="ECO:0000313" key="3">
    <source>
        <dbReference type="Proteomes" id="UP001595906"/>
    </source>
</evidence>
<accession>A0ABV8PXY6</accession>
<evidence type="ECO:0000313" key="2">
    <source>
        <dbReference type="EMBL" id="MFC4232085.1"/>
    </source>
</evidence>
<feature type="signal peptide" evidence="1">
    <location>
        <begin position="1"/>
        <end position="23"/>
    </location>
</feature>
<feature type="chain" id="PRO_5047500047" evidence="1">
    <location>
        <begin position="24"/>
        <end position="345"/>
    </location>
</feature>
<evidence type="ECO:0000256" key="1">
    <source>
        <dbReference type="SAM" id="SignalP"/>
    </source>
</evidence>
<comment type="caution">
    <text evidence="2">The sequence shown here is derived from an EMBL/GenBank/DDBJ whole genome shotgun (WGS) entry which is preliminary data.</text>
</comment>
<dbReference type="RefSeq" id="WP_379013798.1">
    <property type="nucleotide sequence ID" value="NZ_JBHSDC010000018.1"/>
</dbReference>